<evidence type="ECO:0000313" key="1">
    <source>
        <dbReference type="EMBL" id="SMC43237.1"/>
    </source>
</evidence>
<name>A0A1W1Z428_9LACT</name>
<accession>A0A1W1Z428</accession>
<dbReference type="SUPFAM" id="SSF52833">
    <property type="entry name" value="Thioredoxin-like"/>
    <property type="match status" value="1"/>
</dbReference>
<organism evidence="1 2">
    <name type="scientific">Aerococcus suis</name>
    <dbReference type="NCBI Taxonomy" id="371602"/>
    <lineage>
        <taxon>Bacteria</taxon>
        <taxon>Bacillati</taxon>
        <taxon>Bacillota</taxon>
        <taxon>Bacilli</taxon>
        <taxon>Lactobacillales</taxon>
        <taxon>Aerococcaceae</taxon>
        <taxon>Aerococcus</taxon>
    </lineage>
</organism>
<sequence length="121" mass="13507">MAYTMEEFKEKVSQLKQVTPEEVNEFKNSEDKHLVFIGRPTCGFCRAFLPKLLSVASVLNEELYFLDSTETATDDTLSALRDEVGAATVPSLVYFGGDSAYNNLHADSAMSEEEITKIIEE</sequence>
<dbReference type="RefSeq" id="WP_084099249.1">
    <property type="nucleotide sequence ID" value="NZ_FWXK01000005.1"/>
</dbReference>
<protein>
    <submittedName>
        <fullName evidence="1">Bacteriocin transport accessory protein, putative</fullName>
    </submittedName>
</protein>
<dbReference type="InterPro" id="IPR036249">
    <property type="entry name" value="Thioredoxin-like_sf"/>
</dbReference>
<evidence type="ECO:0000313" key="2">
    <source>
        <dbReference type="Proteomes" id="UP000243884"/>
    </source>
</evidence>
<dbReference type="Proteomes" id="UP000243884">
    <property type="component" value="Unassembled WGS sequence"/>
</dbReference>
<gene>
    <name evidence="1" type="ORF">SAMN04487984_1127</name>
</gene>
<dbReference type="OrthoDB" id="9792987at2"/>
<dbReference type="AlphaFoldDB" id="A0A1W1Z428"/>
<proteinExistence type="predicted"/>
<dbReference type="InterPro" id="IPR046698">
    <property type="entry name" value="PedC-like"/>
</dbReference>
<keyword evidence="2" id="KW-1185">Reference proteome</keyword>
<dbReference type="EMBL" id="FWXK01000005">
    <property type="protein sequence ID" value="SMC43237.1"/>
    <property type="molecule type" value="Genomic_DNA"/>
</dbReference>
<dbReference type="Gene3D" id="3.40.30.10">
    <property type="entry name" value="Glutaredoxin"/>
    <property type="match status" value="1"/>
</dbReference>
<reference evidence="2" key="1">
    <citation type="submission" date="2017-04" db="EMBL/GenBank/DDBJ databases">
        <authorList>
            <person name="Varghese N."/>
            <person name="Submissions S."/>
        </authorList>
    </citation>
    <scope>NUCLEOTIDE SEQUENCE [LARGE SCALE GENOMIC DNA]</scope>
    <source>
        <strain evidence="2">DSM 21500</strain>
    </source>
</reference>
<dbReference type="Pfam" id="PF20207">
    <property type="entry name" value="DUF6568"/>
    <property type="match status" value="1"/>
</dbReference>
<dbReference type="STRING" id="371602.SAMN04487984_1127"/>